<dbReference type="Pfam" id="PF07727">
    <property type="entry name" value="RVT_2"/>
    <property type="match status" value="2"/>
</dbReference>
<sequence>MNKADELNQEDSADFDGNTVFIPYDAPNFEEAESLTTALDLSNMHELQTDFELCMYALTVNTLEPKNIKEAMSYHSWIKSIQDEHHQFERLDVWELVPRPDGKNIIMDVKTAFLNGPLTKEVYVSQPDGFVDPEFLDHVYKFKKALYGLKQAPRAWMKTSGIFRTSLDNENSLNHRVKIIRSDNGTEFKNKDMLELCTSEVTNSACTLQSPNANASEEADADEELIVVPAAIKYSVAKVGKRKSSTNSNEEKFLTELQNLQTQEKEAFSTGILEDTPEILAFRRDLDQLAQKHLREVTTDKATSTNSVNSGSELVNTQLAAQDDSDMPELTIFNKPQKGIFDEASYDEQGMVHDFNNLPTKVDVSPILTLRIHNIHPQSQILGDPKSSVQTRSRVKQTSGAHALMDSWVEAYRGVVYSLGCNGQEEGMSFDERFAPVARIEAIRAWFATLSTFSKEGTWDTEGGTIDKTLFIKKDKKDIMLVQVYVDDIIFGSTKKSWCDEFEALMKGRFQMSSMGELIFFLGLQVKQKTDGIFISQDKYVADMLKKFDLASVKTAITPMETKMALTKDEEADDVDVTPKTSHLNVVNRIFKYFKGKPNLGLWYPRETSFDLEAFSDSDYAGANLDRKSTTGGCQFLGSRLISWQCKKQTIVATSTIEEYVAAANCYGQVMMTRSSTKELITPFENPKSVFRSKRRLFETHGLVESSSSELDLFFDINEHSEKETIEIMMETMEQYMSKTGGNYGSRVVGPKINDNTYFELKGQYLKELCKNTFSGSEHEDTHEHIEKFLEIVDLFHILEERTIRFDLNWETLKTKFQNKYCPPARTAKKMEEINNFQQEPDKSLFQAWKRFKELLMKWPHHYLTDMQEVILFYNGLQCSHQDNPWTLTILEVLGTSDGTSCYTSQLNKLQERDSEKSMRKHTLLGSDANYAKDHTTLMTAHSRKKGILLKRLITHSLEHLINLRDSTDEETRRELKHNQGDSASIDATIRNQGASIKTLEIQIGQMSKVLQERGIGEFIIAQSQRQDVVHQDELCPPSKRYALMDANKKIDLDNPLCRNESKILANILQNHPLRFSIAASSSVPWIYLGLFWHTLKEDRSNYRLLFVLDRKELTMTLDDFRTIFQLPQATYNNHERLVASPKFSKMVPFFLNDLGFTLELRLPSNFKTTGLVQPWQTLCKMFLRCLTTRVTSFDQPPLQIMQMLFTKLIVSHYMTAYPDVSRRVHDKFYNMEHDEMVVCCIFGVDVPTTQSQPIESIQGTHRTTSAPRSSNPDIDKGKSSVQRKSTVIRLYTIQLSIAEQKSRDVFKTTQNEEKVKEHLMVEEIEKLVEGTENEDKSAEDDYELRRREKGKEVEETRNTPLSTPTRSTRVHSTLIYSDT</sequence>
<evidence type="ECO:0000313" key="5">
    <source>
        <dbReference type="Proteomes" id="UP001151760"/>
    </source>
</evidence>
<feature type="region of interest" description="Disordered" evidence="1">
    <location>
        <begin position="1255"/>
        <end position="1282"/>
    </location>
</feature>
<gene>
    <name evidence="4" type="ORF">Tco_1091922</name>
</gene>
<feature type="domain" description="Reverse transcriptase Ty1/copia-type" evidence="3">
    <location>
        <begin position="107"/>
        <end position="159"/>
    </location>
</feature>
<feature type="compositionally biased region" description="Basic and acidic residues" evidence="1">
    <location>
        <begin position="1344"/>
        <end position="1358"/>
    </location>
</feature>
<feature type="region of interest" description="Disordered" evidence="1">
    <location>
        <begin position="1329"/>
        <end position="1380"/>
    </location>
</feature>
<keyword evidence="5" id="KW-1185">Reference proteome</keyword>
<evidence type="ECO:0000259" key="2">
    <source>
        <dbReference type="Pfam" id="PF03732"/>
    </source>
</evidence>
<reference evidence="4" key="2">
    <citation type="submission" date="2022-01" db="EMBL/GenBank/DDBJ databases">
        <authorList>
            <person name="Yamashiro T."/>
            <person name="Shiraishi A."/>
            <person name="Satake H."/>
            <person name="Nakayama K."/>
        </authorList>
    </citation>
    <scope>NUCLEOTIDE SEQUENCE</scope>
</reference>
<dbReference type="InterPro" id="IPR005162">
    <property type="entry name" value="Retrotrans_gag_dom"/>
</dbReference>
<feature type="compositionally biased region" description="Polar residues" evidence="1">
    <location>
        <begin position="1359"/>
        <end position="1380"/>
    </location>
</feature>
<proteinExistence type="predicted"/>
<dbReference type="Proteomes" id="UP001151760">
    <property type="component" value="Unassembled WGS sequence"/>
</dbReference>
<name>A0ABQ5I9K8_9ASTR</name>
<dbReference type="PANTHER" id="PTHR11439:SF495">
    <property type="entry name" value="REVERSE TRANSCRIPTASE, RNA-DEPENDENT DNA POLYMERASE-RELATED"/>
    <property type="match status" value="1"/>
</dbReference>
<dbReference type="Pfam" id="PF03732">
    <property type="entry name" value="Retrotrans_gag"/>
    <property type="match status" value="1"/>
</dbReference>
<feature type="domain" description="Retrotransposon gag" evidence="2">
    <location>
        <begin position="796"/>
        <end position="878"/>
    </location>
</feature>
<dbReference type="PANTHER" id="PTHR11439">
    <property type="entry name" value="GAG-POL-RELATED RETROTRANSPOSON"/>
    <property type="match status" value="1"/>
</dbReference>
<reference evidence="4" key="1">
    <citation type="journal article" date="2022" name="Int. J. Mol. Sci.">
        <title>Draft Genome of Tanacetum Coccineum: Genomic Comparison of Closely Related Tanacetum-Family Plants.</title>
        <authorList>
            <person name="Yamashiro T."/>
            <person name="Shiraishi A."/>
            <person name="Nakayama K."/>
            <person name="Satake H."/>
        </authorList>
    </citation>
    <scope>NUCLEOTIDE SEQUENCE</scope>
</reference>
<comment type="caution">
    <text evidence="4">The sequence shown here is derived from an EMBL/GenBank/DDBJ whole genome shotgun (WGS) entry which is preliminary data.</text>
</comment>
<evidence type="ECO:0000313" key="4">
    <source>
        <dbReference type="EMBL" id="GJT96404.1"/>
    </source>
</evidence>
<feature type="compositionally biased region" description="Polar residues" evidence="1">
    <location>
        <begin position="1255"/>
        <end position="1273"/>
    </location>
</feature>
<organism evidence="4 5">
    <name type="scientific">Tanacetum coccineum</name>
    <dbReference type="NCBI Taxonomy" id="301880"/>
    <lineage>
        <taxon>Eukaryota</taxon>
        <taxon>Viridiplantae</taxon>
        <taxon>Streptophyta</taxon>
        <taxon>Embryophyta</taxon>
        <taxon>Tracheophyta</taxon>
        <taxon>Spermatophyta</taxon>
        <taxon>Magnoliopsida</taxon>
        <taxon>eudicotyledons</taxon>
        <taxon>Gunneridae</taxon>
        <taxon>Pentapetalae</taxon>
        <taxon>asterids</taxon>
        <taxon>campanulids</taxon>
        <taxon>Asterales</taxon>
        <taxon>Asteraceae</taxon>
        <taxon>Asteroideae</taxon>
        <taxon>Anthemideae</taxon>
        <taxon>Anthemidinae</taxon>
        <taxon>Tanacetum</taxon>
    </lineage>
</organism>
<evidence type="ECO:0000256" key="1">
    <source>
        <dbReference type="SAM" id="MobiDB-lite"/>
    </source>
</evidence>
<dbReference type="CDD" id="cd09272">
    <property type="entry name" value="RNase_HI_RT_Ty1"/>
    <property type="match status" value="1"/>
</dbReference>
<protein>
    <submittedName>
        <fullName evidence="4">Retrovirus-related pol polyprotein from transposon TNT 1-94</fullName>
    </submittedName>
</protein>
<dbReference type="InterPro" id="IPR013103">
    <property type="entry name" value="RVT_2"/>
</dbReference>
<dbReference type="EMBL" id="BQNB010020478">
    <property type="protein sequence ID" value="GJT96404.1"/>
    <property type="molecule type" value="Genomic_DNA"/>
</dbReference>
<feature type="domain" description="Reverse transcriptase Ty1/copia-type" evidence="3">
    <location>
        <begin position="442"/>
        <end position="561"/>
    </location>
</feature>
<evidence type="ECO:0000259" key="3">
    <source>
        <dbReference type="Pfam" id="PF07727"/>
    </source>
</evidence>
<accession>A0ABQ5I9K8</accession>